<dbReference type="UniPathway" id="UPA00241">
    <property type="reaction ID" value="UER00353"/>
</dbReference>
<keyword evidence="2 3" id="KW-0456">Lyase</keyword>
<keyword evidence="3 4" id="KW-0436">Ligase</keyword>
<feature type="region of interest" description="Phosphopantothenate--cysteine ligase" evidence="3">
    <location>
        <begin position="192"/>
        <end position="402"/>
    </location>
</feature>
<dbReference type="GO" id="GO:0015937">
    <property type="term" value="P:coenzyme A biosynthetic process"/>
    <property type="evidence" value="ECO:0007669"/>
    <property type="project" value="UniProtKB-UniRule"/>
</dbReference>
<dbReference type="EC" id="4.1.1.36" evidence="3"/>
<feature type="binding site" evidence="3">
    <location>
        <position position="280"/>
    </location>
    <ligand>
        <name>CTP</name>
        <dbReference type="ChEBI" id="CHEBI:37563"/>
    </ligand>
</feature>
<dbReference type="InterPro" id="IPR005252">
    <property type="entry name" value="CoaBC"/>
</dbReference>
<dbReference type="SUPFAM" id="SSF102645">
    <property type="entry name" value="CoaB-like"/>
    <property type="match status" value="1"/>
</dbReference>
<feature type="domain" description="DNA/pantothenate metabolism flavoprotein C-terminal" evidence="6">
    <location>
        <begin position="187"/>
        <end position="395"/>
    </location>
</feature>
<keyword evidence="3" id="KW-0479">Metal-binding</keyword>
<dbReference type="InterPro" id="IPR007085">
    <property type="entry name" value="DNA/pantothenate-metab_flavo_C"/>
</dbReference>
<dbReference type="GO" id="GO:0071513">
    <property type="term" value="C:phosphopantothenoylcysteine decarboxylase complex"/>
    <property type="evidence" value="ECO:0007669"/>
    <property type="project" value="TreeGrafter"/>
</dbReference>
<evidence type="ECO:0000259" key="5">
    <source>
        <dbReference type="Pfam" id="PF02441"/>
    </source>
</evidence>
<feature type="region of interest" description="Phosphopantothenoylcysteine decarboxylase" evidence="3">
    <location>
        <begin position="1"/>
        <end position="191"/>
    </location>
</feature>
<dbReference type="RefSeq" id="WP_132417157.1">
    <property type="nucleotide sequence ID" value="NZ_SKFG01000003.1"/>
</dbReference>
<dbReference type="PANTHER" id="PTHR14359">
    <property type="entry name" value="HOMO-OLIGOMERIC FLAVIN CONTAINING CYS DECARBOXYLASE FAMILY"/>
    <property type="match status" value="1"/>
</dbReference>
<keyword evidence="3" id="KW-0511">Multifunctional enzyme</keyword>
<dbReference type="SUPFAM" id="SSF52507">
    <property type="entry name" value="Homo-oligomeric flavin-containing Cys decarboxylases, HFCD"/>
    <property type="match status" value="1"/>
</dbReference>
<dbReference type="HAMAP" id="MF_02225">
    <property type="entry name" value="CoaBC"/>
    <property type="match status" value="1"/>
</dbReference>
<evidence type="ECO:0000256" key="1">
    <source>
        <dbReference type="ARBA" id="ARBA00022793"/>
    </source>
</evidence>
<dbReference type="Gene3D" id="3.40.50.1950">
    <property type="entry name" value="Flavin prenyltransferase-like"/>
    <property type="match status" value="1"/>
</dbReference>
<feature type="active site" description="Proton donor" evidence="3">
    <location>
        <position position="157"/>
    </location>
</feature>
<feature type="binding site" evidence="3">
    <location>
        <position position="342"/>
    </location>
    <ligand>
        <name>CTP</name>
        <dbReference type="ChEBI" id="CHEBI:37563"/>
    </ligand>
</feature>
<dbReference type="GO" id="GO:0004632">
    <property type="term" value="F:phosphopantothenate--cysteine ligase activity"/>
    <property type="evidence" value="ECO:0007669"/>
    <property type="project" value="UniProtKB-UniRule"/>
</dbReference>
<keyword evidence="1 3" id="KW-0210">Decarboxylase</keyword>
<comment type="function">
    <text evidence="3">Catalyzes two sequential steps in the biosynthesis of coenzyme A. In the first step cysteine is conjugated to 4'-phosphopantothenate to form 4-phosphopantothenoylcysteine. In the second step the latter compound is decarboxylated to form 4'-phosphopantotheine.</text>
</comment>
<reference evidence="7 8" key="1">
    <citation type="submission" date="2019-03" db="EMBL/GenBank/DDBJ databases">
        <authorList>
            <person name="Kim M.K.M."/>
        </authorList>
    </citation>
    <scope>NUCLEOTIDE SEQUENCE [LARGE SCALE GENOMIC DNA]</scope>
    <source>
        <strain evidence="7 8">18JY21-1</strain>
    </source>
</reference>
<dbReference type="GO" id="GO:0010181">
    <property type="term" value="F:FMN binding"/>
    <property type="evidence" value="ECO:0007669"/>
    <property type="project" value="UniProtKB-UniRule"/>
</dbReference>
<evidence type="ECO:0000256" key="3">
    <source>
        <dbReference type="HAMAP-Rule" id="MF_02225"/>
    </source>
</evidence>
<comment type="catalytic activity">
    <reaction evidence="3 4">
        <text>N-[(R)-4-phosphopantothenoyl]-L-cysteine + H(+) = (R)-4'-phosphopantetheine + CO2</text>
        <dbReference type="Rhea" id="RHEA:16793"/>
        <dbReference type="ChEBI" id="CHEBI:15378"/>
        <dbReference type="ChEBI" id="CHEBI:16526"/>
        <dbReference type="ChEBI" id="CHEBI:59458"/>
        <dbReference type="ChEBI" id="CHEBI:61723"/>
        <dbReference type="EC" id="4.1.1.36"/>
    </reaction>
</comment>
<dbReference type="EMBL" id="SKFG01000003">
    <property type="protein sequence ID" value="TCZ79502.1"/>
    <property type="molecule type" value="Genomic_DNA"/>
</dbReference>
<comment type="similarity">
    <text evidence="3 4">In the N-terminal section; belongs to the HFCD (homo-oligomeric flavin containing Cys decarboxylase) superfamily.</text>
</comment>
<dbReference type="Proteomes" id="UP000295418">
    <property type="component" value="Unassembled WGS sequence"/>
</dbReference>
<comment type="pathway">
    <text evidence="3 4">Cofactor biosynthesis; coenzyme A biosynthesis; CoA from (R)-pantothenate: step 3/5.</text>
</comment>
<keyword evidence="3 4" id="KW-0288">FMN</keyword>
<keyword evidence="3" id="KW-0460">Magnesium</keyword>
<dbReference type="NCBIfam" id="TIGR00521">
    <property type="entry name" value="coaBC_dfp"/>
    <property type="match status" value="1"/>
</dbReference>
<comment type="pathway">
    <text evidence="3 4">Cofactor biosynthesis; coenzyme A biosynthesis; CoA from (R)-pantothenate: step 2/5.</text>
</comment>
<dbReference type="EC" id="6.3.2.5" evidence="3"/>
<evidence type="ECO:0000259" key="6">
    <source>
        <dbReference type="Pfam" id="PF04127"/>
    </source>
</evidence>
<evidence type="ECO:0000313" key="8">
    <source>
        <dbReference type="Proteomes" id="UP000295418"/>
    </source>
</evidence>
<evidence type="ECO:0000256" key="4">
    <source>
        <dbReference type="RuleBase" id="RU364078"/>
    </source>
</evidence>
<dbReference type="PANTHER" id="PTHR14359:SF6">
    <property type="entry name" value="PHOSPHOPANTOTHENOYLCYSTEINE DECARBOXYLASE"/>
    <property type="match status" value="1"/>
</dbReference>
<sequence length="402" mass="43311">MLQGKTIVLGVTGGIAVFKAAGLCSKLSQAGANVRVIMTESASKFVTPLTFQALSRNHVMTDTFDEFDPGAIAHIDTADHADLFIIAPATANSIAKMAAGIADDMLSTTLLATTAPIIVAPAMNVHMYEHPAVQHNIELLRSRGVMFLDPAEGQLACGYVGKGRLPEPETIVQIIEQFMQEQTYKPLQGKKVLVTAGGTLERIDPVRYITNDSSGKMGYALAEEAHRMGAEVTLVTAPTALKFPSGVQVVEVQSTEDMLQAVVSRLEEMDIIFKAAAVADYRPAVQAAQKIKKSGDELVIKLVKNPDILQTIGERKTTQFIVGFAAETNDVDKYAMDKLIRKNCDLLVANDVTEAGAGFGVDTNVVRVFDRNGLVEALPMQSKSNVARRLLQLAAERIKGDN</sequence>
<feature type="domain" description="Flavoprotein" evidence="5">
    <location>
        <begin position="5"/>
        <end position="177"/>
    </location>
</feature>
<keyword evidence="8" id="KW-1185">Reference proteome</keyword>
<feature type="binding site" evidence="3">
    <location>
        <begin position="306"/>
        <end position="309"/>
    </location>
    <ligand>
        <name>CTP</name>
        <dbReference type="ChEBI" id="CHEBI:37563"/>
    </ligand>
</feature>
<accession>A0A4V2WPI4</accession>
<dbReference type="Gene3D" id="3.40.50.10300">
    <property type="entry name" value="CoaB-like"/>
    <property type="match status" value="1"/>
</dbReference>
<evidence type="ECO:0000313" key="7">
    <source>
        <dbReference type="EMBL" id="TCZ79502.1"/>
    </source>
</evidence>
<dbReference type="OrthoDB" id="9802554at2"/>
<gene>
    <name evidence="3 7" type="primary">coaBC</name>
    <name evidence="7" type="ORF">E0485_06100</name>
</gene>
<dbReference type="InterPro" id="IPR003382">
    <property type="entry name" value="Flavoprotein"/>
</dbReference>
<evidence type="ECO:0000256" key="2">
    <source>
        <dbReference type="ARBA" id="ARBA00023239"/>
    </source>
</evidence>
<comment type="cofactor">
    <cofactor evidence="3">
        <name>FMN</name>
        <dbReference type="ChEBI" id="CHEBI:58210"/>
    </cofactor>
    <text evidence="3">Binds 1 FMN per subunit.</text>
</comment>
<dbReference type="Pfam" id="PF04127">
    <property type="entry name" value="DFP"/>
    <property type="match status" value="1"/>
</dbReference>
<dbReference type="InterPro" id="IPR035929">
    <property type="entry name" value="CoaB-like_sf"/>
</dbReference>
<comment type="similarity">
    <text evidence="3 4">In the C-terminal section; belongs to the PPC synthetase family.</text>
</comment>
<dbReference type="GO" id="GO:0046872">
    <property type="term" value="F:metal ion binding"/>
    <property type="evidence" value="ECO:0007669"/>
    <property type="project" value="UniProtKB-KW"/>
</dbReference>
<feature type="binding site" evidence="3">
    <location>
        <position position="324"/>
    </location>
    <ligand>
        <name>CTP</name>
        <dbReference type="ChEBI" id="CHEBI:37563"/>
    </ligand>
</feature>
<feature type="binding site" evidence="3">
    <location>
        <position position="338"/>
    </location>
    <ligand>
        <name>CTP</name>
        <dbReference type="ChEBI" id="CHEBI:37563"/>
    </ligand>
</feature>
<protein>
    <recommendedName>
        <fullName evidence="3">Coenzyme A biosynthesis bifunctional protein CoaBC</fullName>
    </recommendedName>
    <alternativeName>
        <fullName evidence="3">DNA/pantothenate metabolism flavoprotein</fullName>
    </alternativeName>
    <alternativeName>
        <fullName evidence="3">Phosphopantothenoylcysteine synthetase/decarboxylase</fullName>
        <shortName evidence="3">PPCS-PPCDC</shortName>
    </alternativeName>
    <domain>
        <recommendedName>
            <fullName evidence="3">Phosphopantothenoylcysteine decarboxylase</fullName>
            <shortName evidence="3">PPC decarboxylase</shortName>
            <shortName evidence="3">PPC-DC</shortName>
            <ecNumber evidence="3">4.1.1.36</ecNumber>
        </recommendedName>
        <alternativeName>
            <fullName evidence="3">CoaC</fullName>
        </alternativeName>
    </domain>
    <domain>
        <recommendedName>
            <fullName evidence="3">Phosphopantothenate--cysteine ligase</fullName>
            <ecNumber evidence="3">6.3.2.5</ecNumber>
        </recommendedName>
        <alternativeName>
            <fullName evidence="3">CoaB</fullName>
        </alternativeName>
        <alternativeName>
            <fullName evidence="3">Phosphopantothenoylcysteine synthetase</fullName>
            <shortName evidence="3">PPC synthetase</shortName>
            <shortName evidence="3">PPC-S</shortName>
        </alternativeName>
    </domain>
</protein>
<organism evidence="7 8">
    <name type="scientific">Paenibacillus albiflavus</name>
    <dbReference type="NCBI Taxonomy" id="2545760"/>
    <lineage>
        <taxon>Bacteria</taxon>
        <taxon>Bacillati</taxon>
        <taxon>Bacillota</taxon>
        <taxon>Bacilli</taxon>
        <taxon>Bacillales</taxon>
        <taxon>Paenibacillaceae</taxon>
        <taxon>Paenibacillus</taxon>
    </lineage>
</organism>
<keyword evidence="3 4" id="KW-0285">Flavoprotein</keyword>
<dbReference type="GO" id="GO:0004633">
    <property type="term" value="F:phosphopantothenoylcysteine decarboxylase activity"/>
    <property type="evidence" value="ECO:0007669"/>
    <property type="project" value="UniProtKB-UniRule"/>
</dbReference>
<dbReference type="InterPro" id="IPR036551">
    <property type="entry name" value="Flavin_trans-like"/>
</dbReference>
<comment type="function">
    <text evidence="4">Catalyzes two steps in the biosynthesis of coenzyme A. In the first step cysteine is conjugated to 4'-phosphopantothenate to form 4-phosphopantothenoylcysteine, in the latter compound is decarboxylated to form 4'-phosphopantotheine.</text>
</comment>
<name>A0A4V2WPI4_9BACL</name>
<comment type="caution">
    <text evidence="3">Lacks conserved residue(s) required for the propagation of feature annotation.</text>
</comment>
<dbReference type="AlphaFoldDB" id="A0A4V2WPI4"/>
<dbReference type="GO" id="GO:0015941">
    <property type="term" value="P:pantothenate catabolic process"/>
    <property type="evidence" value="ECO:0007669"/>
    <property type="project" value="InterPro"/>
</dbReference>
<dbReference type="Pfam" id="PF02441">
    <property type="entry name" value="Flavoprotein"/>
    <property type="match status" value="1"/>
</dbReference>
<comment type="cofactor">
    <cofactor evidence="3">
        <name>Mg(2+)</name>
        <dbReference type="ChEBI" id="CHEBI:18420"/>
    </cofactor>
</comment>
<comment type="catalytic activity">
    <reaction evidence="3 4">
        <text>(R)-4'-phosphopantothenate + L-cysteine + CTP = N-[(R)-4-phosphopantothenoyl]-L-cysteine + CMP + diphosphate + H(+)</text>
        <dbReference type="Rhea" id="RHEA:19397"/>
        <dbReference type="ChEBI" id="CHEBI:10986"/>
        <dbReference type="ChEBI" id="CHEBI:15378"/>
        <dbReference type="ChEBI" id="CHEBI:33019"/>
        <dbReference type="ChEBI" id="CHEBI:35235"/>
        <dbReference type="ChEBI" id="CHEBI:37563"/>
        <dbReference type="ChEBI" id="CHEBI:59458"/>
        <dbReference type="ChEBI" id="CHEBI:60377"/>
        <dbReference type="EC" id="6.3.2.5"/>
    </reaction>
</comment>
<proteinExistence type="inferred from homology"/>
<comment type="caution">
    <text evidence="7">The sequence shown here is derived from an EMBL/GenBank/DDBJ whole genome shotgun (WGS) entry which is preliminary data.</text>
</comment>
<feature type="binding site" evidence="3">
    <location>
        <position position="290"/>
    </location>
    <ligand>
        <name>CTP</name>
        <dbReference type="ChEBI" id="CHEBI:37563"/>
    </ligand>
</feature>